<proteinExistence type="predicted"/>
<dbReference type="AlphaFoldDB" id="A0AAV1P7F2"/>
<reference evidence="1 2" key="1">
    <citation type="submission" date="2024-01" db="EMBL/GenBank/DDBJ databases">
        <authorList>
            <person name="Alioto T."/>
            <person name="Alioto T."/>
            <person name="Gomez Garrido J."/>
        </authorList>
    </citation>
    <scope>NUCLEOTIDE SEQUENCE [LARGE SCALE GENOMIC DNA]</scope>
</reference>
<name>A0AAV1P7F2_SCOSC</name>
<comment type="caution">
    <text evidence="1">The sequence shown here is derived from an EMBL/GenBank/DDBJ whole genome shotgun (WGS) entry which is preliminary data.</text>
</comment>
<sequence length="175" mass="19660">MTAALWYCCAQYSPHASYALTHLVNTHALSDRAQRIHIVKLKLYHTFCGTIQFWRIAVYSKGTKTVCRHHGVTTCIHLYRALVTQVDACMRSRGAFSKAACSLGHGKISCLIPPGEIDRIALLKEPTEQSCMKTNCSHGYQRALQCKERLLTLNMHQLHIAALCSAYPKEGSKRK</sequence>
<protein>
    <submittedName>
        <fullName evidence="1">Uncharacterized protein</fullName>
    </submittedName>
</protein>
<evidence type="ECO:0000313" key="2">
    <source>
        <dbReference type="Proteomes" id="UP001314229"/>
    </source>
</evidence>
<gene>
    <name evidence="1" type="ORF">FSCOSCO3_A030089</name>
</gene>
<dbReference type="Proteomes" id="UP001314229">
    <property type="component" value="Unassembled WGS sequence"/>
</dbReference>
<accession>A0AAV1P7F2</accession>
<dbReference type="EMBL" id="CAWUFR010000095">
    <property type="protein sequence ID" value="CAK6966662.1"/>
    <property type="molecule type" value="Genomic_DNA"/>
</dbReference>
<evidence type="ECO:0000313" key="1">
    <source>
        <dbReference type="EMBL" id="CAK6966662.1"/>
    </source>
</evidence>
<organism evidence="1 2">
    <name type="scientific">Scomber scombrus</name>
    <name type="common">Atlantic mackerel</name>
    <name type="synonym">Scomber vernalis</name>
    <dbReference type="NCBI Taxonomy" id="13677"/>
    <lineage>
        <taxon>Eukaryota</taxon>
        <taxon>Metazoa</taxon>
        <taxon>Chordata</taxon>
        <taxon>Craniata</taxon>
        <taxon>Vertebrata</taxon>
        <taxon>Euteleostomi</taxon>
        <taxon>Actinopterygii</taxon>
        <taxon>Neopterygii</taxon>
        <taxon>Teleostei</taxon>
        <taxon>Neoteleostei</taxon>
        <taxon>Acanthomorphata</taxon>
        <taxon>Pelagiaria</taxon>
        <taxon>Scombriformes</taxon>
        <taxon>Scombridae</taxon>
        <taxon>Scomber</taxon>
    </lineage>
</organism>
<keyword evidence="2" id="KW-1185">Reference proteome</keyword>